<dbReference type="GeneID" id="93291915"/>
<evidence type="ECO:0000313" key="2">
    <source>
        <dbReference type="Proteomes" id="UP000254554"/>
    </source>
</evidence>
<accession>A0A377G9G6</accession>
<reference evidence="1 2" key="1">
    <citation type="submission" date="2018-06" db="EMBL/GenBank/DDBJ databases">
        <authorList>
            <consortium name="Pathogen Informatics"/>
            <person name="Doyle S."/>
        </authorList>
    </citation>
    <scope>NUCLEOTIDE SEQUENCE [LARGE SCALE GENOMIC DNA]</scope>
    <source>
        <strain evidence="1 2">NCTC11370</strain>
    </source>
</reference>
<dbReference type="STRING" id="1094715.GCA_000236165_00909"/>
<protein>
    <submittedName>
        <fullName evidence="1">Uncharacterized protein</fullName>
    </submittedName>
</protein>
<dbReference type="AlphaFoldDB" id="A0A377G9G6"/>
<dbReference type="RefSeq" id="WP_010653723.1">
    <property type="nucleotide sequence ID" value="NZ_JAPHOO010000001.1"/>
</dbReference>
<name>A0A377G9G6_9GAMM</name>
<dbReference type="Proteomes" id="UP000254554">
    <property type="component" value="Unassembled WGS sequence"/>
</dbReference>
<evidence type="ECO:0000313" key="1">
    <source>
        <dbReference type="EMBL" id="STO21447.1"/>
    </source>
</evidence>
<sequence>MKMSPFDIKIETLLLVTVWKQPSIFQGCFKISSLYFQHENYFLFRCEVDNSGEIEFIETDFFPENYHFTHIYNQEQQLNLDQQSESWEHAVYVLKYSLYRTIKEMLTNNSQKHQSLSMDEVFVDSLLAKIKPLLAKEPLWNESMSEIGFAVSMDFCPEENMGESAAYTLMSAFETHELIQREIH</sequence>
<organism evidence="1 2">
    <name type="scientific">Fluoribacter dumoffii</name>
    <dbReference type="NCBI Taxonomy" id="463"/>
    <lineage>
        <taxon>Bacteria</taxon>
        <taxon>Pseudomonadati</taxon>
        <taxon>Pseudomonadota</taxon>
        <taxon>Gammaproteobacteria</taxon>
        <taxon>Legionellales</taxon>
        <taxon>Legionellaceae</taxon>
        <taxon>Fluoribacter</taxon>
    </lineage>
</organism>
<proteinExistence type="predicted"/>
<dbReference type="EMBL" id="UGGT01000001">
    <property type="protein sequence ID" value="STO21447.1"/>
    <property type="molecule type" value="Genomic_DNA"/>
</dbReference>
<gene>
    <name evidence="1" type="ORF">NCTC11370_01514</name>
</gene>
<keyword evidence="2" id="KW-1185">Reference proteome</keyword>